<accession>A0A401TY26</accession>
<reference evidence="4 5" key="1">
    <citation type="journal article" date="2018" name="Nat. Ecol. Evol.">
        <title>Shark genomes provide insights into elasmobranch evolution and the origin of vertebrates.</title>
        <authorList>
            <person name="Hara Y"/>
            <person name="Yamaguchi K"/>
            <person name="Onimaru K"/>
            <person name="Kadota M"/>
            <person name="Koyanagi M"/>
            <person name="Keeley SD"/>
            <person name="Tatsumi K"/>
            <person name="Tanaka K"/>
            <person name="Motone F"/>
            <person name="Kageyama Y"/>
            <person name="Nozu R"/>
            <person name="Adachi N"/>
            <person name="Nishimura O"/>
            <person name="Nakagawa R"/>
            <person name="Tanegashima C"/>
            <person name="Kiyatake I"/>
            <person name="Matsumoto R"/>
            <person name="Murakumo K"/>
            <person name="Nishida K"/>
            <person name="Terakita A"/>
            <person name="Kuratani S"/>
            <person name="Sato K"/>
            <person name="Hyodo S Kuraku.S."/>
        </authorList>
    </citation>
    <scope>NUCLEOTIDE SEQUENCE [LARGE SCALE GENOMIC DNA]</scope>
</reference>
<dbReference type="EMBL" id="BEZZ01219866">
    <property type="protein sequence ID" value="GCC47528.1"/>
    <property type="molecule type" value="Genomic_DNA"/>
</dbReference>
<evidence type="ECO:0000256" key="1">
    <source>
        <dbReference type="ARBA" id="ARBA00022679"/>
    </source>
</evidence>
<gene>
    <name evidence="4" type="ORF">chiPu_0031814</name>
</gene>
<dbReference type="InterPro" id="IPR029058">
    <property type="entry name" value="AB_hydrolase_fold"/>
</dbReference>
<dbReference type="PANTHER" id="PTHR36837:SF5">
    <property type="entry name" value="POLY-3-HYDROXYBUTYRATE SYNTHASE"/>
    <property type="match status" value="1"/>
</dbReference>
<dbReference type="InterPro" id="IPR051321">
    <property type="entry name" value="PHA/PHB_synthase"/>
</dbReference>
<evidence type="ECO:0000259" key="3">
    <source>
        <dbReference type="Pfam" id="PF07167"/>
    </source>
</evidence>
<feature type="domain" description="Poly-beta-hydroxybutyrate polymerase N-terminal" evidence="3">
    <location>
        <begin position="2"/>
        <end position="66"/>
    </location>
</feature>
<evidence type="ECO:0000256" key="2">
    <source>
        <dbReference type="ARBA" id="ARBA00023315"/>
    </source>
</evidence>
<organism evidence="4 5">
    <name type="scientific">Chiloscyllium punctatum</name>
    <name type="common">Brownbanded bambooshark</name>
    <name type="synonym">Hemiscyllium punctatum</name>
    <dbReference type="NCBI Taxonomy" id="137246"/>
    <lineage>
        <taxon>Eukaryota</taxon>
        <taxon>Metazoa</taxon>
        <taxon>Chordata</taxon>
        <taxon>Craniata</taxon>
        <taxon>Vertebrata</taxon>
        <taxon>Chondrichthyes</taxon>
        <taxon>Elasmobranchii</taxon>
        <taxon>Galeomorphii</taxon>
        <taxon>Galeoidea</taxon>
        <taxon>Orectolobiformes</taxon>
        <taxon>Hemiscylliidae</taxon>
        <taxon>Chiloscyllium</taxon>
    </lineage>
</organism>
<dbReference type="SUPFAM" id="SSF53474">
    <property type="entry name" value="alpha/beta-Hydrolases"/>
    <property type="match status" value="1"/>
</dbReference>
<keyword evidence="2" id="KW-0012">Acyltransferase</keyword>
<comment type="caution">
    <text evidence="4">The sequence shown here is derived from an EMBL/GenBank/DDBJ whole genome shotgun (WGS) entry which is preliminary data.</text>
</comment>
<keyword evidence="5" id="KW-1185">Reference proteome</keyword>
<sequence length="158" mass="17040">MKAFKVGENLATTPGAVIFRNELLELIQYTPTTPMVGKRPLVITPPQINKYYALDLSPDKSMVRFLLESGIQVFAVSWRNPTAAHRDWGLDTYVAALDEAVDAAREISGSEDVSMMGSCSGGITATAYFSTLGSAADKKIKNLVLAVCLLDPRARSAA</sequence>
<keyword evidence="1" id="KW-0808">Transferase</keyword>
<dbReference type="STRING" id="137246.A0A401TY26"/>
<dbReference type="PANTHER" id="PTHR36837">
    <property type="entry name" value="POLY(3-HYDROXYALKANOATE) POLYMERASE SUBUNIT PHAC"/>
    <property type="match status" value="1"/>
</dbReference>
<dbReference type="Pfam" id="PF07167">
    <property type="entry name" value="PhaC_N"/>
    <property type="match status" value="1"/>
</dbReference>
<evidence type="ECO:0000313" key="5">
    <source>
        <dbReference type="Proteomes" id="UP000287033"/>
    </source>
</evidence>
<dbReference type="GO" id="GO:0042619">
    <property type="term" value="P:poly-hydroxybutyrate biosynthetic process"/>
    <property type="evidence" value="ECO:0007669"/>
    <property type="project" value="InterPro"/>
</dbReference>
<dbReference type="Proteomes" id="UP000287033">
    <property type="component" value="Unassembled WGS sequence"/>
</dbReference>
<dbReference type="Gene3D" id="3.40.50.1820">
    <property type="entry name" value="alpha/beta hydrolase"/>
    <property type="match status" value="1"/>
</dbReference>
<protein>
    <recommendedName>
        <fullName evidence="3">Poly-beta-hydroxybutyrate polymerase N-terminal domain-containing protein</fullName>
    </recommendedName>
</protein>
<proteinExistence type="predicted"/>
<dbReference type="InterPro" id="IPR010941">
    <property type="entry name" value="PhaC_N"/>
</dbReference>
<dbReference type="GO" id="GO:0016746">
    <property type="term" value="F:acyltransferase activity"/>
    <property type="evidence" value="ECO:0007669"/>
    <property type="project" value="UniProtKB-KW"/>
</dbReference>
<dbReference type="OrthoDB" id="10055378at2759"/>
<dbReference type="AlphaFoldDB" id="A0A401TY26"/>
<name>A0A401TY26_CHIPU</name>
<evidence type="ECO:0000313" key="4">
    <source>
        <dbReference type="EMBL" id="GCC47528.1"/>
    </source>
</evidence>